<sequence length="255" mass="27262">MNLNAITLWRFGAERLLGGAATSPLRPLGTAEGGVETTYLYQALNPAVMSATSSGIPSFQPTLIPTPRIVIVSASGWREPEQSLTCSFFGANFGGCVGGGRQPTSGTATPEVLPIISVPSLASVPTATVTESTAIVGGTLGGFSAILLVVCLILLIRLRRHTRSKSAVDFLPRVYDDRHHFSSAMTRMPLPEKSDMQPNYPGPSQDNISQQGGSAMTPSPDRVNGILLPQKILMEFDRERVSGGRQTVRNTRRNI</sequence>
<name>A0A8H5MFV2_9AGAR</name>
<evidence type="ECO:0000256" key="1">
    <source>
        <dbReference type="SAM" id="MobiDB-lite"/>
    </source>
</evidence>
<keyword evidence="2" id="KW-0472">Membrane</keyword>
<proteinExistence type="predicted"/>
<comment type="caution">
    <text evidence="3">The sequence shown here is derived from an EMBL/GenBank/DDBJ whole genome shotgun (WGS) entry which is preliminary data.</text>
</comment>
<keyword evidence="2" id="KW-1133">Transmembrane helix</keyword>
<dbReference type="Proteomes" id="UP000518752">
    <property type="component" value="Unassembled WGS sequence"/>
</dbReference>
<feature type="compositionally biased region" description="Polar residues" evidence="1">
    <location>
        <begin position="202"/>
        <end position="217"/>
    </location>
</feature>
<feature type="region of interest" description="Disordered" evidence="1">
    <location>
        <begin position="186"/>
        <end position="219"/>
    </location>
</feature>
<evidence type="ECO:0000256" key="2">
    <source>
        <dbReference type="SAM" id="Phobius"/>
    </source>
</evidence>
<dbReference type="OrthoDB" id="3063893at2759"/>
<dbReference type="EMBL" id="JAACJN010000006">
    <property type="protein sequence ID" value="KAF5392304.1"/>
    <property type="molecule type" value="Genomic_DNA"/>
</dbReference>
<evidence type="ECO:0000313" key="4">
    <source>
        <dbReference type="Proteomes" id="UP000518752"/>
    </source>
</evidence>
<keyword evidence="2" id="KW-0812">Transmembrane</keyword>
<organism evidence="3 4">
    <name type="scientific">Collybiopsis confluens</name>
    <dbReference type="NCBI Taxonomy" id="2823264"/>
    <lineage>
        <taxon>Eukaryota</taxon>
        <taxon>Fungi</taxon>
        <taxon>Dikarya</taxon>
        <taxon>Basidiomycota</taxon>
        <taxon>Agaricomycotina</taxon>
        <taxon>Agaricomycetes</taxon>
        <taxon>Agaricomycetidae</taxon>
        <taxon>Agaricales</taxon>
        <taxon>Marasmiineae</taxon>
        <taxon>Omphalotaceae</taxon>
        <taxon>Collybiopsis</taxon>
    </lineage>
</organism>
<reference evidence="3 4" key="1">
    <citation type="journal article" date="2020" name="ISME J.">
        <title>Uncovering the hidden diversity of litter-decomposition mechanisms in mushroom-forming fungi.</title>
        <authorList>
            <person name="Floudas D."/>
            <person name="Bentzer J."/>
            <person name="Ahren D."/>
            <person name="Johansson T."/>
            <person name="Persson P."/>
            <person name="Tunlid A."/>
        </authorList>
    </citation>
    <scope>NUCLEOTIDE SEQUENCE [LARGE SCALE GENOMIC DNA]</scope>
    <source>
        <strain evidence="3 4">CBS 406.79</strain>
    </source>
</reference>
<protein>
    <submittedName>
        <fullName evidence="3">Uncharacterized protein</fullName>
    </submittedName>
</protein>
<feature type="transmembrane region" description="Helical" evidence="2">
    <location>
        <begin position="134"/>
        <end position="156"/>
    </location>
</feature>
<accession>A0A8H5MFV2</accession>
<dbReference type="AlphaFoldDB" id="A0A8H5MFV2"/>
<keyword evidence="4" id="KW-1185">Reference proteome</keyword>
<evidence type="ECO:0000313" key="3">
    <source>
        <dbReference type="EMBL" id="KAF5392304.1"/>
    </source>
</evidence>
<gene>
    <name evidence="3" type="ORF">D9757_001569</name>
</gene>